<gene>
    <name evidence="2" type="ORF">ACFP57_13275</name>
</gene>
<dbReference type="InterPro" id="IPR008497">
    <property type="entry name" value="DUF779"/>
</dbReference>
<feature type="region of interest" description="Disordered" evidence="1">
    <location>
        <begin position="1"/>
        <end position="29"/>
    </location>
</feature>
<dbReference type="EMBL" id="JBHSUA010000025">
    <property type="protein sequence ID" value="MFC6397947.1"/>
    <property type="molecule type" value="Genomic_DNA"/>
</dbReference>
<accession>A0ABW1X713</accession>
<organism evidence="2 3">
    <name type="scientific">Luteococcus sanguinis</name>
    <dbReference type="NCBI Taxonomy" id="174038"/>
    <lineage>
        <taxon>Bacteria</taxon>
        <taxon>Bacillati</taxon>
        <taxon>Actinomycetota</taxon>
        <taxon>Actinomycetes</taxon>
        <taxon>Propionibacteriales</taxon>
        <taxon>Propionibacteriaceae</taxon>
        <taxon>Luteococcus</taxon>
    </lineage>
</organism>
<keyword evidence="3" id="KW-1185">Reference proteome</keyword>
<evidence type="ECO:0000256" key="1">
    <source>
        <dbReference type="SAM" id="MobiDB-lite"/>
    </source>
</evidence>
<dbReference type="RefSeq" id="WP_343886760.1">
    <property type="nucleotide sequence ID" value="NZ_BAAAKI010000024.1"/>
</dbReference>
<evidence type="ECO:0000313" key="2">
    <source>
        <dbReference type="EMBL" id="MFC6397947.1"/>
    </source>
</evidence>
<dbReference type="Pfam" id="PF05610">
    <property type="entry name" value="DUF779"/>
    <property type="match status" value="1"/>
</dbReference>
<sequence length="161" mass="17201">MDPDPRTIPEPSSTLPEPVAGSPEACSPSTEAWWTELPAPEPSRVGLTQEAADLLVRLVDRHGPVIFHQSGGCCDGSAPMCYPQGDLILGDADVHLGDVHVPGLSETVPVYISRAQFPAWSHTHLTIDAVPGRGSGFSLESPEGLRFLTRSRLLRESEAGL</sequence>
<reference evidence="3" key="1">
    <citation type="journal article" date="2019" name="Int. J. Syst. Evol. Microbiol.">
        <title>The Global Catalogue of Microorganisms (GCM) 10K type strain sequencing project: providing services to taxonomists for standard genome sequencing and annotation.</title>
        <authorList>
            <consortium name="The Broad Institute Genomics Platform"/>
            <consortium name="The Broad Institute Genome Sequencing Center for Infectious Disease"/>
            <person name="Wu L."/>
            <person name="Ma J."/>
        </authorList>
    </citation>
    <scope>NUCLEOTIDE SEQUENCE [LARGE SCALE GENOMIC DNA]</scope>
    <source>
        <strain evidence="3">CGMCC 1.15277</strain>
    </source>
</reference>
<name>A0ABW1X713_9ACTN</name>
<comment type="caution">
    <text evidence="2">The sequence shown here is derived from an EMBL/GenBank/DDBJ whole genome shotgun (WGS) entry which is preliminary data.</text>
</comment>
<proteinExistence type="predicted"/>
<protein>
    <submittedName>
        <fullName evidence="2">DUF779 domain-containing protein</fullName>
    </submittedName>
</protein>
<dbReference type="Proteomes" id="UP001596266">
    <property type="component" value="Unassembled WGS sequence"/>
</dbReference>
<evidence type="ECO:0000313" key="3">
    <source>
        <dbReference type="Proteomes" id="UP001596266"/>
    </source>
</evidence>